<dbReference type="Pfam" id="PF13439">
    <property type="entry name" value="Glyco_transf_4"/>
    <property type="match status" value="1"/>
</dbReference>
<evidence type="ECO:0000313" key="6">
    <source>
        <dbReference type="Proteomes" id="UP000231586"/>
    </source>
</evidence>
<evidence type="ECO:0000313" key="5">
    <source>
        <dbReference type="EMBL" id="PJI94098.1"/>
    </source>
</evidence>
<dbReference type="Gene3D" id="3.40.50.2000">
    <property type="entry name" value="Glycogen Phosphorylase B"/>
    <property type="match status" value="2"/>
</dbReference>
<dbReference type="SUPFAM" id="SSF53756">
    <property type="entry name" value="UDP-Glycosyltransferase/glycogen phosphorylase"/>
    <property type="match status" value="1"/>
</dbReference>
<dbReference type="GO" id="GO:0016757">
    <property type="term" value="F:glycosyltransferase activity"/>
    <property type="evidence" value="ECO:0007669"/>
    <property type="project" value="UniProtKB-KW"/>
</dbReference>
<organism evidence="5 6">
    <name type="scientific">Luteimicrobium subarcticum</name>
    <dbReference type="NCBI Taxonomy" id="620910"/>
    <lineage>
        <taxon>Bacteria</taxon>
        <taxon>Bacillati</taxon>
        <taxon>Actinomycetota</taxon>
        <taxon>Actinomycetes</taxon>
        <taxon>Micrococcales</taxon>
        <taxon>Luteimicrobium</taxon>
    </lineage>
</organism>
<dbReference type="InterPro" id="IPR028098">
    <property type="entry name" value="Glyco_trans_4-like_N"/>
</dbReference>
<comment type="caution">
    <text evidence="5">The sequence shown here is derived from an EMBL/GenBank/DDBJ whole genome shotgun (WGS) entry which is preliminary data.</text>
</comment>
<name>A0A2M8WT85_9MICO</name>
<feature type="domain" description="Glycosyl transferase family 1" evidence="3">
    <location>
        <begin position="202"/>
        <end position="364"/>
    </location>
</feature>
<keyword evidence="1" id="KW-0328">Glycosyltransferase</keyword>
<dbReference type="Pfam" id="PF00534">
    <property type="entry name" value="Glycos_transf_1"/>
    <property type="match status" value="1"/>
</dbReference>
<accession>A0A2M8WT85</accession>
<keyword evidence="2 5" id="KW-0808">Transferase</keyword>
<evidence type="ECO:0000259" key="4">
    <source>
        <dbReference type="Pfam" id="PF13439"/>
    </source>
</evidence>
<reference evidence="5 6" key="1">
    <citation type="submission" date="2017-11" db="EMBL/GenBank/DDBJ databases">
        <title>Genomic Encyclopedia of Archaeal and Bacterial Type Strains, Phase II (KMG-II): From Individual Species to Whole Genera.</title>
        <authorList>
            <person name="Goeker M."/>
        </authorList>
    </citation>
    <scope>NUCLEOTIDE SEQUENCE [LARGE SCALE GENOMIC DNA]</scope>
    <source>
        <strain evidence="5 6">DSM 22413</strain>
    </source>
</reference>
<keyword evidence="6" id="KW-1185">Reference proteome</keyword>
<dbReference type="EMBL" id="PGTZ01000007">
    <property type="protein sequence ID" value="PJI94098.1"/>
    <property type="molecule type" value="Genomic_DNA"/>
</dbReference>
<dbReference type="PANTHER" id="PTHR12526:SF635">
    <property type="entry name" value="GLYCOSYL TRANSFERASE GROUP 1"/>
    <property type="match status" value="1"/>
</dbReference>
<dbReference type="Proteomes" id="UP000231586">
    <property type="component" value="Unassembled WGS sequence"/>
</dbReference>
<dbReference type="PANTHER" id="PTHR12526">
    <property type="entry name" value="GLYCOSYLTRANSFERASE"/>
    <property type="match status" value="1"/>
</dbReference>
<evidence type="ECO:0000256" key="2">
    <source>
        <dbReference type="ARBA" id="ARBA00022679"/>
    </source>
</evidence>
<gene>
    <name evidence="5" type="ORF">CLV34_1584</name>
</gene>
<dbReference type="InterPro" id="IPR001296">
    <property type="entry name" value="Glyco_trans_1"/>
</dbReference>
<sequence length="390" mass="41589">MSAPSEPRPLRVVVIDHTAKPGGAELALVRLCRHLDSREFQVRAVLFEEGPLIGLLDAAGVPVDVVHLDAAVRKRSRGDLGSVAALRASLDLPAFVVRLSRVVRELDPDVVHTTSLKADVLGGAAGRLAGRPVVWYLHDRIADDYLPRPVVRILRVLARHVPRRLIVNSRATSDTVGRRDAVVAYPGLEPSQVAALAPARAGTPLVGIVGRIGPTKGQLEFVRAAQRVLDAAPAARFVIAGAPLFGAEDYARAVEEEINVLGLSDRIELLGHVDAVSVLLDRLAVLVHASPVPEPFGQVVVEAMARSVPVVATDRGGVPEILRDGAELLGELVEPGDVDAIAAAVVRILGDPDGAAKRADRARESVVRRFSVAQTARVVERVWEDAARGR</sequence>
<dbReference type="OrthoDB" id="9814612at2"/>
<dbReference type="AlphaFoldDB" id="A0A2M8WT85"/>
<evidence type="ECO:0000259" key="3">
    <source>
        <dbReference type="Pfam" id="PF00534"/>
    </source>
</evidence>
<evidence type="ECO:0000256" key="1">
    <source>
        <dbReference type="ARBA" id="ARBA00022676"/>
    </source>
</evidence>
<feature type="domain" description="Glycosyltransferase subfamily 4-like N-terminal" evidence="4">
    <location>
        <begin position="21"/>
        <end position="178"/>
    </location>
</feature>
<protein>
    <submittedName>
        <fullName evidence="5">Glycosyltransferase involved in cell wall biosynthesis</fullName>
    </submittedName>
</protein>
<proteinExistence type="predicted"/>